<dbReference type="Gene3D" id="3.40.50.150">
    <property type="entry name" value="Vaccinia Virus protein VP39"/>
    <property type="match status" value="1"/>
</dbReference>
<name>A0A177NI96_9GAMM</name>
<proteinExistence type="inferred from homology"/>
<keyword evidence="8" id="KW-0698">rRNA processing</keyword>
<dbReference type="Pfam" id="PF03602">
    <property type="entry name" value="Cons_hypoth95"/>
    <property type="match status" value="1"/>
</dbReference>
<evidence type="ECO:0000256" key="7">
    <source>
        <dbReference type="ARBA" id="ARBA00048326"/>
    </source>
</evidence>
<dbReference type="AlphaFoldDB" id="A0A177NI96"/>
<evidence type="ECO:0000256" key="8">
    <source>
        <dbReference type="PIRNR" id="PIRNR004553"/>
    </source>
</evidence>
<dbReference type="EMBL" id="LUUJ01000068">
    <property type="protein sequence ID" value="OAI17314.1"/>
    <property type="molecule type" value="Genomic_DNA"/>
</dbReference>
<dbReference type="GO" id="GO:0052913">
    <property type="term" value="F:16S rRNA (guanine(966)-N(2))-methyltransferase activity"/>
    <property type="evidence" value="ECO:0007669"/>
    <property type="project" value="UniProtKB-EC"/>
</dbReference>
<dbReference type="NCBIfam" id="TIGR00095">
    <property type="entry name" value="16S rRNA (guanine(966)-N(2))-methyltransferase RsmD"/>
    <property type="match status" value="1"/>
</dbReference>
<dbReference type="GO" id="GO:0003676">
    <property type="term" value="F:nucleic acid binding"/>
    <property type="evidence" value="ECO:0007669"/>
    <property type="project" value="InterPro"/>
</dbReference>
<dbReference type="InterPro" id="IPR004398">
    <property type="entry name" value="RNA_MeTrfase_RsmD"/>
</dbReference>
<organism evidence="9 10">
    <name type="scientific">Methylomonas koyamae</name>
    <dbReference type="NCBI Taxonomy" id="702114"/>
    <lineage>
        <taxon>Bacteria</taxon>
        <taxon>Pseudomonadati</taxon>
        <taxon>Pseudomonadota</taxon>
        <taxon>Gammaproteobacteria</taxon>
        <taxon>Methylococcales</taxon>
        <taxon>Methylococcaceae</taxon>
        <taxon>Methylomonas</taxon>
    </lineage>
</organism>
<sequence>MANQIRIIGGEWRSRQIVFDDAPGLRPTPSRVRETLFNWLQADIYGSRCLDLFAGSGALGFEAASRGAKQVVQVEDNPGNCKRLRENIARLAAGQIQVVQQDAAAFLAGPALAFDLVFLDPPFGQGWLESACRLLESQGWLKDYAKIYLESEKNWQTADLPANWRLLKEKVAGEVCYRLLQRQVAAFAKPNGLE</sequence>
<comment type="similarity">
    <text evidence="2 8">Belongs to the methyltransferase superfamily. RsmD family.</text>
</comment>
<dbReference type="Proteomes" id="UP000077857">
    <property type="component" value="Unassembled WGS sequence"/>
</dbReference>
<dbReference type="PANTHER" id="PTHR43542:SF1">
    <property type="entry name" value="METHYLTRANSFERASE"/>
    <property type="match status" value="1"/>
</dbReference>
<evidence type="ECO:0000256" key="3">
    <source>
        <dbReference type="ARBA" id="ARBA00012141"/>
    </source>
</evidence>
<dbReference type="RefSeq" id="WP_064040283.1">
    <property type="nucleotide sequence ID" value="NZ_LUUJ01000068.1"/>
</dbReference>
<dbReference type="InterPro" id="IPR029063">
    <property type="entry name" value="SAM-dependent_MTases_sf"/>
</dbReference>
<keyword evidence="5 8" id="KW-0489">Methyltransferase</keyword>
<dbReference type="PROSITE" id="PS00092">
    <property type="entry name" value="N6_MTASE"/>
    <property type="match status" value="1"/>
</dbReference>
<keyword evidence="8" id="KW-0949">S-adenosyl-L-methionine</keyword>
<dbReference type="SUPFAM" id="SSF53335">
    <property type="entry name" value="S-adenosyl-L-methionine-dependent methyltransferases"/>
    <property type="match status" value="1"/>
</dbReference>
<comment type="catalytic activity">
    <reaction evidence="7 8">
        <text>guanosine(966) in 16S rRNA + S-adenosyl-L-methionine = N(2)-methylguanosine(966) in 16S rRNA + S-adenosyl-L-homocysteine + H(+)</text>
        <dbReference type="Rhea" id="RHEA:23548"/>
        <dbReference type="Rhea" id="RHEA-COMP:10211"/>
        <dbReference type="Rhea" id="RHEA-COMP:10212"/>
        <dbReference type="ChEBI" id="CHEBI:15378"/>
        <dbReference type="ChEBI" id="CHEBI:57856"/>
        <dbReference type="ChEBI" id="CHEBI:59789"/>
        <dbReference type="ChEBI" id="CHEBI:74269"/>
        <dbReference type="ChEBI" id="CHEBI:74481"/>
        <dbReference type="EC" id="2.1.1.171"/>
    </reaction>
</comment>
<evidence type="ECO:0000256" key="2">
    <source>
        <dbReference type="ARBA" id="ARBA00005269"/>
    </source>
</evidence>
<evidence type="ECO:0000313" key="9">
    <source>
        <dbReference type="EMBL" id="OAI17314.1"/>
    </source>
</evidence>
<evidence type="ECO:0000256" key="4">
    <source>
        <dbReference type="ARBA" id="ARBA00013682"/>
    </source>
</evidence>
<dbReference type="PANTHER" id="PTHR43542">
    <property type="entry name" value="METHYLTRANSFERASE"/>
    <property type="match status" value="1"/>
</dbReference>
<accession>A0A177NI96</accession>
<protein>
    <recommendedName>
        <fullName evidence="4 8">Ribosomal RNA small subunit methyltransferase D</fullName>
        <ecNumber evidence="3 8">2.1.1.171</ecNumber>
    </recommendedName>
</protein>
<comment type="function">
    <text evidence="1 8">Specifically methylates the guanine in position 966 of 16S rRNA in the assembled 30S particle.</text>
</comment>
<dbReference type="EC" id="2.1.1.171" evidence="3 8"/>
<dbReference type="CDD" id="cd02440">
    <property type="entry name" value="AdoMet_MTases"/>
    <property type="match status" value="1"/>
</dbReference>
<evidence type="ECO:0000256" key="6">
    <source>
        <dbReference type="ARBA" id="ARBA00022679"/>
    </source>
</evidence>
<reference evidence="9 10" key="1">
    <citation type="submission" date="2016-03" db="EMBL/GenBank/DDBJ databases">
        <authorList>
            <person name="Ploux O."/>
        </authorList>
    </citation>
    <scope>NUCLEOTIDE SEQUENCE [LARGE SCALE GENOMIC DNA]</scope>
    <source>
        <strain evidence="9 10">R-45378</strain>
    </source>
</reference>
<evidence type="ECO:0000313" key="10">
    <source>
        <dbReference type="Proteomes" id="UP000077857"/>
    </source>
</evidence>
<dbReference type="OrthoDB" id="9803017at2"/>
<evidence type="ECO:0000256" key="5">
    <source>
        <dbReference type="ARBA" id="ARBA00022603"/>
    </source>
</evidence>
<evidence type="ECO:0000256" key="1">
    <source>
        <dbReference type="ARBA" id="ARBA00002649"/>
    </source>
</evidence>
<dbReference type="PIRSF" id="PIRSF004553">
    <property type="entry name" value="CHP00095"/>
    <property type="match status" value="1"/>
</dbReference>
<gene>
    <name evidence="9" type="ORF">A1507_11050</name>
</gene>
<dbReference type="InterPro" id="IPR002052">
    <property type="entry name" value="DNA_methylase_N6_adenine_CS"/>
</dbReference>
<keyword evidence="6 8" id="KW-0808">Transferase</keyword>
<comment type="caution">
    <text evidence="9">The sequence shown here is derived from an EMBL/GenBank/DDBJ whole genome shotgun (WGS) entry which is preliminary data.</text>
</comment>